<reference evidence="1 2" key="1">
    <citation type="journal article" date="2016" name="Nat. Commun.">
        <title>Thousands of microbial genomes shed light on interconnected biogeochemical processes in an aquifer system.</title>
        <authorList>
            <person name="Anantharaman K."/>
            <person name="Brown C.T."/>
            <person name="Hug L.A."/>
            <person name="Sharon I."/>
            <person name="Castelle C.J."/>
            <person name="Probst A.J."/>
            <person name="Thomas B.C."/>
            <person name="Singh A."/>
            <person name="Wilkins M.J."/>
            <person name="Karaoz U."/>
            <person name="Brodie E.L."/>
            <person name="Williams K.H."/>
            <person name="Hubbard S.S."/>
            <person name="Banfield J.F."/>
        </authorList>
    </citation>
    <scope>NUCLEOTIDE SEQUENCE [LARGE SCALE GENOMIC DNA]</scope>
</reference>
<name>A0A1F5PK58_9BACT</name>
<dbReference type="SUPFAM" id="SSF52540">
    <property type="entry name" value="P-loop containing nucleoside triphosphate hydrolases"/>
    <property type="match status" value="1"/>
</dbReference>
<sequence length="164" mass="19568">MDRIAIIGISASGKSVFGRELARKTGLPLIHMDQLFWQGNWQEVPEAEYLEKHQEIIGQDRWIIEGYIEESMADRLKRADQIVYLDYPGWLCTLRLIRRWFIHRRSARSELPKEALEKFKYDTFWKILLRKERIRIEQALRLAGNPATIRFKSPHELNEFLQSK</sequence>
<protein>
    <recommendedName>
        <fullName evidence="3">Adenylate kinase</fullName>
    </recommendedName>
</protein>
<accession>A0A1F5PK58</accession>
<dbReference type="InterPro" id="IPR052922">
    <property type="entry name" value="Cytidylate_Kinase-2"/>
</dbReference>
<evidence type="ECO:0000313" key="2">
    <source>
        <dbReference type="Proteomes" id="UP000177682"/>
    </source>
</evidence>
<dbReference type="EMBL" id="MFEY01000007">
    <property type="protein sequence ID" value="OGE90080.1"/>
    <property type="molecule type" value="Genomic_DNA"/>
</dbReference>
<comment type="caution">
    <text evidence="1">The sequence shown here is derived from an EMBL/GenBank/DDBJ whole genome shotgun (WGS) entry which is preliminary data.</text>
</comment>
<evidence type="ECO:0000313" key="1">
    <source>
        <dbReference type="EMBL" id="OGE90080.1"/>
    </source>
</evidence>
<organism evidence="1 2">
    <name type="scientific">Candidatus Doudnabacteria bacterium RIFCSPHIGHO2_12_FULL_48_16</name>
    <dbReference type="NCBI Taxonomy" id="1817838"/>
    <lineage>
        <taxon>Bacteria</taxon>
        <taxon>Candidatus Doudnaibacteriota</taxon>
    </lineage>
</organism>
<dbReference type="PANTHER" id="PTHR37816">
    <property type="entry name" value="YALI0E33011P"/>
    <property type="match status" value="1"/>
</dbReference>
<dbReference type="Gene3D" id="3.40.50.300">
    <property type="entry name" value="P-loop containing nucleotide triphosphate hydrolases"/>
    <property type="match status" value="1"/>
</dbReference>
<dbReference type="Proteomes" id="UP000177682">
    <property type="component" value="Unassembled WGS sequence"/>
</dbReference>
<dbReference type="InterPro" id="IPR027417">
    <property type="entry name" value="P-loop_NTPase"/>
</dbReference>
<gene>
    <name evidence="1" type="ORF">A3E29_03150</name>
</gene>
<dbReference type="PANTHER" id="PTHR37816:SF3">
    <property type="entry name" value="MODULATES DNA TOPOLOGY"/>
    <property type="match status" value="1"/>
</dbReference>
<dbReference type="AlphaFoldDB" id="A0A1F5PK58"/>
<evidence type="ECO:0008006" key="3">
    <source>
        <dbReference type="Google" id="ProtNLM"/>
    </source>
</evidence>
<proteinExistence type="predicted"/>